<evidence type="ECO:0000313" key="2">
    <source>
        <dbReference type="Proteomes" id="UP000198504"/>
    </source>
</evidence>
<dbReference type="Proteomes" id="UP000198504">
    <property type="component" value="Unassembled WGS sequence"/>
</dbReference>
<sequence length="76" mass="7915">MAVVHVYLIPGTMTRVPSGWCDRCQTPSVWTGPVWRLAPAGVDLHGQVTGCPDCAAWTTVPARAAVAATVEAEPGA</sequence>
<dbReference type="RefSeq" id="WP_139209853.1">
    <property type="nucleotide sequence ID" value="NZ_FOFA01000005.1"/>
</dbReference>
<proteinExistence type="predicted"/>
<dbReference type="EMBL" id="FOFA01000005">
    <property type="protein sequence ID" value="SEQ73303.1"/>
    <property type="molecule type" value="Genomic_DNA"/>
</dbReference>
<name>A0A1H9IFE3_9ACTN</name>
<reference evidence="2" key="1">
    <citation type="submission" date="2016-10" db="EMBL/GenBank/DDBJ databases">
        <authorList>
            <person name="Varghese N."/>
            <person name="Submissions S."/>
        </authorList>
    </citation>
    <scope>NUCLEOTIDE SEQUENCE [LARGE SCALE GENOMIC DNA]</scope>
    <source>
        <strain evidence="2">CGMCC 4.6856</strain>
    </source>
</reference>
<accession>A0A1H9IFE3</accession>
<keyword evidence="2" id="KW-1185">Reference proteome</keyword>
<protein>
    <submittedName>
        <fullName evidence="1">Uncharacterized protein</fullName>
    </submittedName>
</protein>
<gene>
    <name evidence="1" type="ORF">SAMN05421756_105228</name>
</gene>
<dbReference type="AlphaFoldDB" id="A0A1H9IFE3"/>
<evidence type="ECO:0000313" key="1">
    <source>
        <dbReference type="EMBL" id="SEQ73303.1"/>
    </source>
</evidence>
<organism evidence="1 2">
    <name type="scientific">Microlunatus flavus</name>
    <dbReference type="NCBI Taxonomy" id="1036181"/>
    <lineage>
        <taxon>Bacteria</taxon>
        <taxon>Bacillati</taxon>
        <taxon>Actinomycetota</taxon>
        <taxon>Actinomycetes</taxon>
        <taxon>Propionibacteriales</taxon>
        <taxon>Propionibacteriaceae</taxon>
        <taxon>Microlunatus</taxon>
    </lineage>
</organism>